<evidence type="ECO:0000256" key="3">
    <source>
        <dbReference type="ARBA" id="ARBA00022989"/>
    </source>
</evidence>
<feature type="transmembrane region" description="Helical" evidence="6">
    <location>
        <begin position="93"/>
        <end position="114"/>
    </location>
</feature>
<feature type="transmembrane region" description="Helical" evidence="6">
    <location>
        <begin position="1205"/>
        <end position="1223"/>
    </location>
</feature>
<reference evidence="8" key="1">
    <citation type="submission" date="2021-06" db="EMBL/GenBank/DDBJ databases">
        <authorList>
            <person name="Hodson N. C."/>
            <person name="Mongue J. A."/>
            <person name="Jaron S. K."/>
        </authorList>
    </citation>
    <scope>NUCLEOTIDE SEQUENCE</scope>
</reference>
<keyword evidence="2 6" id="KW-0812">Transmembrane</keyword>
<feature type="transmembrane region" description="Helical" evidence="6">
    <location>
        <begin position="20"/>
        <end position="46"/>
    </location>
</feature>
<feature type="region of interest" description="Disordered" evidence="5">
    <location>
        <begin position="1555"/>
        <end position="1581"/>
    </location>
</feature>
<feature type="region of interest" description="Disordered" evidence="5">
    <location>
        <begin position="1474"/>
        <end position="1540"/>
    </location>
</feature>
<dbReference type="EMBL" id="CAJVCH010161767">
    <property type="protein sequence ID" value="CAG7728316.1"/>
    <property type="molecule type" value="Genomic_DNA"/>
</dbReference>
<evidence type="ECO:0000259" key="7">
    <source>
        <dbReference type="PROSITE" id="PS50042"/>
    </source>
</evidence>
<dbReference type="Proteomes" id="UP000708208">
    <property type="component" value="Unassembled WGS sequence"/>
</dbReference>
<feature type="transmembrane region" description="Helical" evidence="6">
    <location>
        <begin position="572"/>
        <end position="593"/>
    </location>
</feature>
<dbReference type="OrthoDB" id="415460at2759"/>
<feature type="transmembrane region" description="Helical" evidence="6">
    <location>
        <begin position="633"/>
        <end position="654"/>
    </location>
</feature>
<comment type="subcellular location">
    <subcellularLocation>
        <location evidence="1">Membrane</location>
        <topology evidence="1">Multi-pass membrane protein</topology>
    </subcellularLocation>
</comment>
<dbReference type="GO" id="GO:0005221">
    <property type="term" value="F:intracellularly cyclic nucleotide-activated monoatomic cation channel activity"/>
    <property type="evidence" value="ECO:0007669"/>
    <property type="project" value="InterPro"/>
</dbReference>
<feature type="transmembrane region" description="Helical" evidence="6">
    <location>
        <begin position="451"/>
        <end position="473"/>
    </location>
</feature>
<feature type="transmembrane region" description="Helical" evidence="6">
    <location>
        <begin position="425"/>
        <end position="444"/>
    </location>
</feature>
<accession>A0A8J2P939</accession>
<keyword evidence="3 6" id="KW-1133">Transmembrane helix</keyword>
<dbReference type="Pfam" id="PF00027">
    <property type="entry name" value="cNMP_binding"/>
    <property type="match status" value="3"/>
</dbReference>
<evidence type="ECO:0000256" key="4">
    <source>
        <dbReference type="ARBA" id="ARBA00023136"/>
    </source>
</evidence>
<keyword evidence="9" id="KW-1185">Reference proteome</keyword>
<gene>
    <name evidence="8" type="ORF">AFUS01_LOCUS17105</name>
</gene>
<evidence type="ECO:0000256" key="5">
    <source>
        <dbReference type="SAM" id="MobiDB-lite"/>
    </source>
</evidence>
<feature type="transmembrane region" description="Helical" evidence="6">
    <location>
        <begin position="126"/>
        <end position="148"/>
    </location>
</feature>
<protein>
    <recommendedName>
        <fullName evidence="7">Cyclic nucleotide-binding domain-containing protein</fullName>
    </recommendedName>
</protein>
<feature type="domain" description="Cyclic nucleotide-binding" evidence="7">
    <location>
        <begin position="1337"/>
        <end position="1440"/>
    </location>
</feature>
<dbReference type="PROSITE" id="PS50042">
    <property type="entry name" value="CNMP_BINDING_3"/>
    <property type="match status" value="3"/>
</dbReference>
<comment type="caution">
    <text evidence="8">The sequence shown here is derived from an EMBL/GenBank/DDBJ whole genome shotgun (WGS) entry which is preliminary data.</text>
</comment>
<evidence type="ECO:0000313" key="9">
    <source>
        <dbReference type="Proteomes" id="UP000708208"/>
    </source>
</evidence>
<dbReference type="GO" id="GO:0044877">
    <property type="term" value="F:protein-containing complex binding"/>
    <property type="evidence" value="ECO:0007669"/>
    <property type="project" value="TreeGrafter"/>
</dbReference>
<dbReference type="SMART" id="SM00100">
    <property type="entry name" value="cNMP"/>
    <property type="match status" value="2"/>
</dbReference>
<name>A0A8J2P939_9HEXA</name>
<dbReference type="InterPro" id="IPR050866">
    <property type="entry name" value="CNG_cation_channel"/>
</dbReference>
<keyword evidence="4 6" id="KW-0472">Membrane</keyword>
<sequence length="1594" mass="184211">MWKVARYFTYLGNTYYQQIFWFRVVQALIIVFICVHWMACIAFAMACTPADFLTDDDRACRPTSWLSSLYVENLLEHNYPDESLSPNSLASRMGYLVSMYFSISTFSTSGYGDFIPRNRLEMAITIVYVTMGFYLTGYFTGLLTSALACTTRPNVFFQQTLVSIRQFLTIHGLSGVLRDRIIEHYSLQHQYNEGVVLPKKVNDLMYDAPPYLAEDCLYATLHLHLSGIPIFDHVTPTIIIQMAKMMERYVLPPNIFFLRRGDVRRQMYIIYKGSVAFLKEESDEIKLILEETGHFGQRDLLFGEPSHNNIKTLSYCVIYAIDLQSYNIVFARDLELQAAVKTKKNDYADRIRHLNNLYASVGKLYHDKERKPTRIPSWIVFPKPTEERPEPFNDFCDCEEFQLPYEGAWGCFLKLFLMRRTVHPAGTFALCWKLILGFLSLVIITKDFLQIIVFFWAAEVDTFGTVVNFVFFVDMYVSMHWGYYTESNHLVCHPVKTATHYILDGGLVYAFFIELAPYPVILLILKAIGYTFHGDGRLWSAKISFFGKLIRIFRVPIIIRFCHRVFVARTIVLMSLYVVFTVFICTCVANFAIHLACPWYPNSWKPGDDTRLPACTSGSWITQKLKNENINDFSARWIVAMYYVCQVTFIVGYGDMASHHLNESEIYMSLALMIFGFIVMRVIISDITAAAVDSDEIRASFAEQIECLKTVLSREKVHPKLIRTTIQHMKHTWLLSKGLEPQQLLGDLHPALQSDLFSEYIGDAVSRVPIFSGMRDNILRTICTYMKKQYFKRGERIMRRGNLEYEMYIIVDGDVWIAEKNLELRCSLGSGESMGETQMIYGLQRRFSAVAANNVEVFALNSDGFSQILDRYPNLMEDIEKKLHFTKQDLFERKISLIETSLNEMATDKRSHFDAVVLRNSAILRDVVYAREVPGFGEEDEEAVIEPKNFLIAFITSHIISYGTENHGLPFIYFASRTVMKRFYLLLHPRCGFQQYLKICVLAVAILSPALSIFHIFCAPKVGTSGYLFFMKVIAWIFETTYVLFILTRFITPFETVEGEYCTQRKKITFRYVLNVTRFPCDLISTLPIETFEKTLLYTPYRFFNVIRMLRLIHYYRSHNERRGSITETAFRYNLIMSVSSFALMVHLLACIFYGISECDPSLVTSSGQIISNVVCKEGTWTARYIDAFMTGKTKTVENLHSYKWYIRALYWVICTVSTTGFGDITPLTIGEIGFALFCIFCGAFVLSIILSLFTSGIASNAKFYREYTYQVKLLVKYLSTIGLSRERQELVQIWFNSYWQVCRGCSYRKTTQVLPLSLEIEVNLAIYYETIKLIPLFSGLDKRFLRQVAHRLIHYVHLPGSDIRNEGDQGDTLYIVAKGRVAGYVTNSNGHAKLIRWYNRGKCFGRLPAMFYGQTYTKSYRAEVRSEILYLRQKDIYQLAQNFPKFALKLQDYIEDAYNPVLGTSTILTAEKKPRKQMHVRIKAKQKPTKKNQGTSTKDYYRKRKPIILPPRQNRSRPQRPIKKAVMSKSQQQEEDAKLEKHVKDLLDAHVKLRLGEGLPDAIKDTDDSGGTSKKDMKKKQLKLLQTLSKQQN</sequence>
<feature type="transmembrane region" description="Helical" evidence="6">
    <location>
        <begin position="507"/>
        <end position="528"/>
    </location>
</feature>
<organism evidence="8 9">
    <name type="scientific">Allacma fusca</name>
    <dbReference type="NCBI Taxonomy" id="39272"/>
    <lineage>
        <taxon>Eukaryota</taxon>
        <taxon>Metazoa</taxon>
        <taxon>Ecdysozoa</taxon>
        <taxon>Arthropoda</taxon>
        <taxon>Hexapoda</taxon>
        <taxon>Collembola</taxon>
        <taxon>Symphypleona</taxon>
        <taxon>Sminthuridae</taxon>
        <taxon>Allacma</taxon>
    </lineage>
</organism>
<evidence type="ECO:0000256" key="1">
    <source>
        <dbReference type="ARBA" id="ARBA00004141"/>
    </source>
</evidence>
<feature type="transmembrane region" description="Helical" evidence="6">
    <location>
        <begin position="666"/>
        <end position="684"/>
    </location>
</feature>
<evidence type="ECO:0000313" key="8">
    <source>
        <dbReference type="EMBL" id="CAG7728316.1"/>
    </source>
</evidence>
<feature type="transmembrane region" description="Helical" evidence="6">
    <location>
        <begin position="996"/>
        <end position="1017"/>
    </location>
</feature>
<dbReference type="Pfam" id="PF07885">
    <property type="entry name" value="Ion_trans_2"/>
    <property type="match status" value="1"/>
</dbReference>
<feature type="compositionally biased region" description="Basic residues" evidence="5">
    <location>
        <begin position="1474"/>
        <end position="1491"/>
    </location>
</feature>
<feature type="domain" description="Cyclic nucleotide-binding" evidence="7">
    <location>
        <begin position="230"/>
        <end position="330"/>
    </location>
</feature>
<dbReference type="Pfam" id="PF00520">
    <property type="entry name" value="Ion_trans"/>
    <property type="match status" value="1"/>
</dbReference>
<feature type="transmembrane region" description="Helical" evidence="6">
    <location>
        <begin position="1235"/>
        <end position="1254"/>
    </location>
</feature>
<dbReference type="GO" id="GO:0016020">
    <property type="term" value="C:membrane"/>
    <property type="evidence" value="ECO:0007669"/>
    <property type="project" value="UniProtKB-SubCell"/>
</dbReference>
<dbReference type="InterPro" id="IPR005821">
    <property type="entry name" value="Ion_trans_dom"/>
</dbReference>
<dbReference type="InterPro" id="IPR000595">
    <property type="entry name" value="cNMP-bd_dom"/>
</dbReference>
<feature type="domain" description="Cyclic nucleotide-binding" evidence="7">
    <location>
        <begin position="770"/>
        <end position="869"/>
    </location>
</feature>
<feature type="transmembrane region" description="Helical" evidence="6">
    <location>
        <begin position="1133"/>
        <end position="1156"/>
    </location>
</feature>
<feature type="transmembrane region" description="Helical" evidence="6">
    <location>
        <begin position="1029"/>
        <end position="1047"/>
    </location>
</feature>
<dbReference type="CDD" id="cd00038">
    <property type="entry name" value="CAP_ED"/>
    <property type="match status" value="3"/>
</dbReference>
<evidence type="ECO:0000256" key="6">
    <source>
        <dbReference type="SAM" id="Phobius"/>
    </source>
</evidence>
<feature type="compositionally biased region" description="Basic residues" evidence="5">
    <location>
        <begin position="1515"/>
        <end position="1524"/>
    </location>
</feature>
<evidence type="ECO:0000256" key="2">
    <source>
        <dbReference type="ARBA" id="ARBA00022692"/>
    </source>
</evidence>
<dbReference type="InterPro" id="IPR013099">
    <property type="entry name" value="K_chnl_dom"/>
</dbReference>
<proteinExistence type="predicted"/>
<dbReference type="PANTHER" id="PTHR45638:SF11">
    <property type="entry name" value="CYCLIC NUCLEOTIDE-GATED CATION CHANNEL SUBUNIT A"/>
    <property type="match status" value="1"/>
</dbReference>
<dbReference type="PANTHER" id="PTHR45638">
    <property type="entry name" value="CYCLIC NUCLEOTIDE-GATED CATION CHANNEL SUBUNIT A"/>
    <property type="match status" value="1"/>
</dbReference>